<dbReference type="InterPro" id="IPR014716">
    <property type="entry name" value="Fibrinogen_a/b/g_C_1"/>
</dbReference>
<evidence type="ECO:0000256" key="7">
    <source>
        <dbReference type="SAM" id="Coils"/>
    </source>
</evidence>
<comment type="subcellular location">
    <subcellularLocation>
        <location evidence="1">Secreted</location>
    </subcellularLocation>
</comment>
<evidence type="ECO:0000259" key="9">
    <source>
        <dbReference type="PROSITE" id="PS51406"/>
    </source>
</evidence>
<sequence length="1178" mass="135270">MKINTVGSVTMPGPFITLLIFWTIHGIYGDSNESIQSKKCDISTWYSKAVSERLFEGQLDTKQKKTHETIKNILSTGKTRQVDCSILLAFESDLKNSVLKRHTSGLNKTKANASPPSTESKQAVESTEKQAAPVSIEIKDNAEKPSATESNNQKTNIAGHSAQTTKETNDRDSYSEEDEKSIERNVDTSETKPGKDITFRNKENDIQMKTDNEIDETELDDTEEDDASDTSDLNMGDEKHREENEIHEYENSNDLSPEPNAVYTDKTKESKLQSIADVFNPKNNKIGDSVNNDERTCQKYIWEYQTHLALKTSPAKASACHCKVPVGYSCTNTYAISPIFCLSKSENNAIKIIHNVTSPAENKNRAEENHVLFRTSEFPKKTETFNPDAKEEQKEKEDMENVNHSSNERNLKNIKQDLLKHIEKYVDEDERISSGNYVKTQRSHSLKQTIDLEQVKNIVSVKTEEYIEKMRFLELNIVKLENQMLVEKLNKENHSSTIARLENNILRLENELLRMKQSFHHMKIDNDEIRKTQRKYLELGHSSQSSSLQRHNQEEMLLTQQKTIGMLSEKLQNQSSEITRLRNKSEYIEDQNRMLHSLIMNQTTLVSQMMAKVQELTEKSFKQQEITKEMKEQISTGLADVKALKESKGNYESTDKGISDSKHPSTEDISHQLLQQLDDLVSDKMLETGESVDATTPSVETKDKEDEIDEQLKQYLQYTSVFYFVKPDQWCHSLRFCYKGVIILSECVPFSPITYHKCEVSNELQYSEIKTLKLNTEKDDKTNRVNSLKPAHELDPNKNVKPLIPNDGSQFDKKESLSNVNSDEENVPTHRDKEGVADFYRLDQEGVKKNMESTHTKILKELDQGVHGMKDEISAKASAQESTKSASTTNTIANKDSKTERERDETGTEDQNKVIVTEKKSKEREEDKEAKLTSTPGENNSTVDKRPPVKYASNGQSDPKDCYDYFMKGNSRNGVYKIRPHGTNRLVQVYCDMKNGGWTLIQKRQDGTTNFYRDWDDYKEGFGGVYGEHWLGNGMIHRLTNQDHYILRVELMDWDKSRRYAEYSEFVVDDEDEGFRLHIGGYQGDAGDAMSKHNKQKFSTRDVDNDQVVKEFGGSCAKRFHAAWWYYKCYQSNLNGKYYRNGKVEEKKFDGVAWKPWTGSNYSLKHVEMKIRPLFAST</sequence>
<feature type="coiled-coil region" evidence="7">
    <location>
        <begin position="463"/>
        <end position="518"/>
    </location>
</feature>
<keyword evidence="3" id="KW-0732">Signal</keyword>
<feature type="compositionally biased region" description="Polar residues" evidence="8">
    <location>
        <begin position="147"/>
        <end position="166"/>
    </location>
</feature>
<evidence type="ECO:0000313" key="10">
    <source>
        <dbReference type="Proteomes" id="UP000694844"/>
    </source>
</evidence>
<feature type="compositionally biased region" description="Basic and acidic residues" evidence="8">
    <location>
        <begin position="236"/>
        <end position="250"/>
    </location>
</feature>
<feature type="compositionally biased region" description="Polar residues" evidence="8">
    <location>
        <begin position="877"/>
        <end position="894"/>
    </location>
</feature>
<keyword evidence="6" id="KW-0325">Glycoprotein</keyword>
<feature type="region of interest" description="Disordered" evidence="8">
    <location>
        <begin position="382"/>
        <end position="405"/>
    </location>
</feature>
<keyword evidence="10" id="KW-1185">Reference proteome</keyword>
<feature type="compositionally biased region" description="Acidic residues" evidence="8">
    <location>
        <begin position="213"/>
        <end position="229"/>
    </location>
</feature>
<feature type="region of interest" description="Disordered" evidence="8">
    <location>
        <begin position="874"/>
        <end position="956"/>
    </location>
</feature>
<feature type="compositionally biased region" description="Polar residues" evidence="8">
    <location>
        <begin position="932"/>
        <end position="942"/>
    </location>
</feature>
<gene>
    <name evidence="11" type="primary">LOC111129285</name>
</gene>
<dbReference type="OrthoDB" id="6345539at2759"/>
<evidence type="ECO:0000256" key="8">
    <source>
        <dbReference type="SAM" id="MobiDB-lite"/>
    </source>
</evidence>
<dbReference type="GeneID" id="111129285"/>
<dbReference type="GO" id="GO:0005576">
    <property type="term" value="C:extracellular region"/>
    <property type="evidence" value="ECO:0007669"/>
    <property type="project" value="UniProtKB-SubCell"/>
</dbReference>
<dbReference type="KEGG" id="cvn:111129285"/>
<evidence type="ECO:0000256" key="1">
    <source>
        <dbReference type="ARBA" id="ARBA00004613"/>
    </source>
</evidence>
<dbReference type="Pfam" id="PF00147">
    <property type="entry name" value="Fibrinogen_C"/>
    <property type="match status" value="1"/>
</dbReference>
<dbReference type="PROSITE" id="PS00514">
    <property type="entry name" value="FIBRINOGEN_C_1"/>
    <property type="match status" value="1"/>
</dbReference>
<dbReference type="FunFam" id="3.90.215.10:FF:000001">
    <property type="entry name" value="Tenascin isoform 1"/>
    <property type="match status" value="1"/>
</dbReference>
<dbReference type="SMART" id="SM00186">
    <property type="entry name" value="FBG"/>
    <property type="match status" value="1"/>
</dbReference>
<dbReference type="InterPro" id="IPR037579">
    <property type="entry name" value="FIB_ANG-like"/>
</dbReference>
<dbReference type="InterPro" id="IPR002181">
    <property type="entry name" value="Fibrinogen_a/b/g_C_dom"/>
</dbReference>
<dbReference type="Proteomes" id="UP000694844">
    <property type="component" value="Chromosome 4"/>
</dbReference>
<evidence type="ECO:0000256" key="4">
    <source>
        <dbReference type="ARBA" id="ARBA00023054"/>
    </source>
</evidence>
<feature type="region of interest" description="Disordered" evidence="8">
    <location>
        <begin position="781"/>
        <end position="832"/>
    </location>
</feature>
<evidence type="ECO:0000256" key="5">
    <source>
        <dbReference type="ARBA" id="ARBA00023157"/>
    </source>
</evidence>
<dbReference type="NCBIfam" id="NF040941">
    <property type="entry name" value="GGGWT_bact"/>
    <property type="match status" value="1"/>
</dbReference>
<dbReference type="AlphaFoldDB" id="A0A8B8DUG5"/>
<proteinExistence type="predicted"/>
<keyword evidence="4 7" id="KW-0175">Coiled coil</keyword>
<dbReference type="PANTHER" id="PTHR47221">
    <property type="entry name" value="FIBRINOGEN ALPHA CHAIN"/>
    <property type="match status" value="1"/>
</dbReference>
<feature type="compositionally biased region" description="Basic and acidic residues" evidence="8">
    <location>
        <begin position="181"/>
        <end position="212"/>
    </location>
</feature>
<keyword evidence="2" id="KW-0964">Secreted</keyword>
<dbReference type="PANTHER" id="PTHR47221:SF6">
    <property type="entry name" value="FIBRINOGEN ALPHA CHAIN"/>
    <property type="match status" value="1"/>
</dbReference>
<protein>
    <submittedName>
        <fullName evidence="11">Uncharacterized protein PF11_0213-like</fullName>
    </submittedName>
</protein>
<feature type="compositionally biased region" description="Basic and acidic residues" evidence="8">
    <location>
        <begin position="895"/>
        <end position="931"/>
    </location>
</feature>
<dbReference type="Gene3D" id="3.90.215.10">
    <property type="entry name" value="Gamma Fibrinogen, chain A, domain 1"/>
    <property type="match status" value="1"/>
</dbReference>
<dbReference type="PROSITE" id="PS51406">
    <property type="entry name" value="FIBRINOGEN_C_2"/>
    <property type="match status" value="1"/>
</dbReference>
<accession>A0A8B8DUG5</accession>
<dbReference type="InterPro" id="IPR036056">
    <property type="entry name" value="Fibrinogen-like_C"/>
</dbReference>
<evidence type="ECO:0000256" key="3">
    <source>
        <dbReference type="ARBA" id="ARBA00022729"/>
    </source>
</evidence>
<feature type="compositionally biased region" description="Polar residues" evidence="8">
    <location>
        <begin position="105"/>
        <end position="125"/>
    </location>
</feature>
<dbReference type="CDD" id="cd00087">
    <property type="entry name" value="FReD"/>
    <property type="match status" value="1"/>
</dbReference>
<organism evidence="10 11">
    <name type="scientific">Crassostrea virginica</name>
    <name type="common">Eastern oyster</name>
    <dbReference type="NCBI Taxonomy" id="6565"/>
    <lineage>
        <taxon>Eukaryota</taxon>
        <taxon>Metazoa</taxon>
        <taxon>Spiralia</taxon>
        <taxon>Lophotrochozoa</taxon>
        <taxon>Mollusca</taxon>
        <taxon>Bivalvia</taxon>
        <taxon>Autobranchia</taxon>
        <taxon>Pteriomorphia</taxon>
        <taxon>Ostreida</taxon>
        <taxon>Ostreoidea</taxon>
        <taxon>Ostreidae</taxon>
        <taxon>Crassostrea</taxon>
    </lineage>
</organism>
<feature type="region of interest" description="Disordered" evidence="8">
    <location>
        <begin position="649"/>
        <end position="668"/>
    </location>
</feature>
<feature type="domain" description="Fibrinogen C-terminal" evidence="9">
    <location>
        <begin position="953"/>
        <end position="1175"/>
    </location>
</feature>
<feature type="region of interest" description="Disordered" evidence="8">
    <location>
        <begin position="105"/>
        <end position="262"/>
    </location>
</feature>
<feature type="coiled-coil region" evidence="7">
    <location>
        <begin position="564"/>
        <end position="591"/>
    </location>
</feature>
<dbReference type="RefSeq" id="XP_022331278.1">
    <property type="nucleotide sequence ID" value="XM_022475570.1"/>
</dbReference>
<evidence type="ECO:0000256" key="6">
    <source>
        <dbReference type="ARBA" id="ARBA00023180"/>
    </source>
</evidence>
<evidence type="ECO:0000256" key="2">
    <source>
        <dbReference type="ARBA" id="ARBA00022525"/>
    </source>
</evidence>
<reference evidence="11" key="1">
    <citation type="submission" date="2025-08" db="UniProtKB">
        <authorList>
            <consortium name="RefSeq"/>
        </authorList>
    </citation>
    <scope>IDENTIFICATION</scope>
    <source>
        <tissue evidence="11">Whole sample</tissue>
    </source>
</reference>
<evidence type="ECO:0000313" key="11">
    <source>
        <dbReference type="RefSeq" id="XP_022331278.1"/>
    </source>
</evidence>
<dbReference type="SUPFAM" id="SSF56496">
    <property type="entry name" value="Fibrinogen C-terminal domain-like"/>
    <property type="match status" value="1"/>
</dbReference>
<dbReference type="InterPro" id="IPR020837">
    <property type="entry name" value="Fibrinogen_CS"/>
</dbReference>
<name>A0A8B8DUG5_CRAVI</name>
<keyword evidence="5" id="KW-1015">Disulfide bond</keyword>